<name>A0A0R2KLN4_9LACO</name>
<dbReference type="Pfam" id="PF00814">
    <property type="entry name" value="TsaD"/>
    <property type="match status" value="1"/>
</dbReference>
<keyword evidence="3" id="KW-1185">Reference proteome</keyword>
<evidence type="ECO:0000313" key="3">
    <source>
        <dbReference type="Proteomes" id="UP000051500"/>
    </source>
</evidence>
<dbReference type="InterPro" id="IPR000905">
    <property type="entry name" value="Gcp-like_dom"/>
</dbReference>
<dbReference type="PATRIC" id="fig|1122146.4.peg.397"/>
<gene>
    <name evidence="2" type="ORF">IV53_GL000385</name>
</gene>
<dbReference type="CDD" id="cd24032">
    <property type="entry name" value="ASKHA_NBD_TsaB"/>
    <property type="match status" value="1"/>
</dbReference>
<comment type="caution">
    <text evidence="2">The sequence shown here is derived from an EMBL/GenBank/DDBJ whole genome shotgun (WGS) entry which is preliminary data.</text>
</comment>
<evidence type="ECO:0000313" key="2">
    <source>
        <dbReference type="EMBL" id="KRN88421.1"/>
    </source>
</evidence>
<evidence type="ECO:0000259" key="1">
    <source>
        <dbReference type="Pfam" id="PF00814"/>
    </source>
</evidence>
<dbReference type="OrthoDB" id="9784166at2"/>
<protein>
    <submittedName>
        <fullName evidence="2">Glycoprotein endopeptidase</fullName>
    </submittedName>
</protein>
<dbReference type="SUPFAM" id="SSF53067">
    <property type="entry name" value="Actin-like ATPase domain"/>
    <property type="match status" value="2"/>
</dbReference>
<dbReference type="Proteomes" id="UP000051500">
    <property type="component" value="Unassembled WGS sequence"/>
</dbReference>
<dbReference type="NCBIfam" id="TIGR03725">
    <property type="entry name" value="T6A_YeaZ"/>
    <property type="match status" value="1"/>
</dbReference>
<dbReference type="PANTHER" id="PTHR11735:SF11">
    <property type="entry name" value="TRNA THREONYLCARBAMOYLADENOSINE BIOSYNTHESIS PROTEIN TSAB"/>
    <property type="match status" value="1"/>
</dbReference>
<feature type="domain" description="Gcp-like" evidence="1">
    <location>
        <begin position="31"/>
        <end position="228"/>
    </location>
</feature>
<dbReference type="InterPro" id="IPR043129">
    <property type="entry name" value="ATPase_NBD"/>
</dbReference>
<dbReference type="Gene3D" id="3.30.420.40">
    <property type="match status" value="2"/>
</dbReference>
<dbReference type="EMBL" id="JQBZ01000025">
    <property type="protein sequence ID" value="KRN88421.1"/>
    <property type="molecule type" value="Genomic_DNA"/>
</dbReference>
<dbReference type="PANTHER" id="PTHR11735">
    <property type="entry name" value="TRNA N6-ADENOSINE THREONYLCARBAMOYLTRANSFERASE"/>
    <property type="match status" value="1"/>
</dbReference>
<dbReference type="RefSeq" id="WP_027106838.1">
    <property type="nucleotide sequence ID" value="NZ_JQBZ01000025.1"/>
</dbReference>
<dbReference type="InterPro" id="IPR022496">
    <property type="entry name" value="T6A_TsaB"/>
</dbReference>
<dbReference type="AlphaFoldDB" id="A0A0R2KLN4"/>
<dbReference type="STRING" id="1122146.IV53_GL000385"/>
<dbReference type="GO" id="GO:0005829">
    <property type="term" value="C:cytosol"/>
    <property type="evidence" value="ECO:0007669"/>
    <property type="project" value="TreeGrafter"/>
</dbReference>
<sequence>MKVLAIDTSNQALSVAVLEDQKLLATLTTNVQKNHSISLMPIIVELLERAKVPVQTIDRVVVAQGPGSYTGLRIGVTTAKTLAATLAKELVGISSLKMLARNIPEQTKAVIVPVFDARRQNVFAGAYQYQAGELVNIIADQHVSFQQLCTQLSELNQEIIFVGEAMTQFSELLTEIMSESGLKAEIATGLANYPQAYNLGLLGLQEQPEDIHNFVPKYLRLTQAETQWLEKNPENKGQEDYVRKV</sequence>
<reference evidence="2 3" key="1">
    <citation type="journal article" date="2015" name="Genome Announc.">
        <title>Expanding the biotechnology potential of lactobacilli through comparative genomics of 213 strains and associated genera.</title>
        <authorList>
            <person name="Sun Z."/>
            <person name="Harris H.M."/>
            <person name="McCann A."/>
            <person name="Guo C."/>
            <person name="Argimon S."/>
            <person name="Zhang W."/>
            <person name="Yang X."/>
            <person name="Jeffery I.B."/>
            <person name="Cooney J.C."/>
            <person name="Kagawa T.F."/>
            <person name="Liu W."/>
            <person name="Song Y."/>
            <person name="Salvetti E."/>
            <person name="Wrobel A."/>
            <person name="Rasinkangas P."/>
            <person name="Parkhill J."/>
            <person name="Rea M.C."/>
            <person name="O'Sullivan O."/>
            <person name="Ritari J."/>
            <person name="Douillard F.P."/>
            <person name="Paul Ross R."/>
            <person name="Yang R."/>
            <person name="Briner A.E."/>
            <person name="Felis G.E."/>
            <person name="de Vos W.M."/>
            <person name="Barrangou R."/>
            <person name="Klaenhammer T.R."/>
            <person name="Caufield P.W."/>
            <person name="Cui Y."/>
            <person name="Zhang H."/>
            <person name="O'Toole P.W."/>
        </authorList>
    </citation>
    <scope>NUCLEOTIDE SEQUENCE [LARGE SCALE GENOMIC DNA]</scope>
    <source>
        <strain evidence="2 3">DSM 22408</strain>
    </source>
</reference>
<proteinExistence type="predicted"/>
<dbReference type="eggNOG" id="COG1214">
    <property type="taxonomic scope" value="Bacteria"/>
</dbReference>
<dbReference type="GO" id="GO:0002949">
    <property type="term" value="P:tRNA threonylcarbamoyladenosine modification"/>
    <property type="evidence" value="ECO:0007669"/>
    <property type="project" value="InterPro"/>
</dbReference>
<accession>A0A0R2KLN4</accession>
<organism evidence="2 3">
    <name type="scientific">Ligilactobacillus ceti DSM 22408</name>
    <dbReference type="NCBI Taxonomy" id="1122146"/>
    <lineage>
        <taxon>Bacteria</taxon>
        <taxon>Bacillati</taxon>
        <taxon>Bacillota</taxon>
        <taxon>Bacilli</taxon>
        <taxon>Lactobacillales</taxon>
        <taxon>Lactobacillaceae</taxon>
        <taxon>Ligilactobacillus</taxon>
    </lineage>
</organism>